<dbReference type="Gene3D" id="3.40.350.10">
    <property type="entry name" value="Creatinase/prolidase N-terminal domain"/>
    <property type="match status" value="1"/>
</dbReference>
<evidence type="ECO:0000259" key="2">
    <source>
        <dbReference type="Pfam" id="PF01321"/>
    </source>
</evidence>
<accession>A0A2H6CQV3</accession>
<dbReference type="PANTHER" id="PTHR46112:SF3">
    <property type="entry name" value="AMINOPEPTIDASE YPDF"/>
    <property type="match status" value="1"/>
</dbReference>
<keyword evidence="4" id="KW-1185">Reference proteome</keyword>
<proteinExistence type="predicted"/>
<comment type="caution">
    <text evidence="3">The sequence shown here is derived from an EMBL/GenBank/DDBJ whole genome shotgun (WGS) entry which is preliminary data.</text>
</comment>
<dbReference type="InterPro" id="IPR029149">
    <property type="entry name" value="Creatin/AminoP/Spt16_N"/>
</dbReference>
<evidence type="ECO:0000259" key="1">
    <source>
        <dbReference type="Pfam" id="PF00557"/>
    </source>
</evidence>
<dbReference type="SUPFAM" id="SSF53092">
    <property type="entry name" value="Creatinase/prolidase N-terminal domain"/>
    <property type="match status" value="1"/>
</dbReference>
<dbReference type="InterPro" id="IPR000587">
    <property type="entry name" value="Creatinase_N"/>
</dbReference>
<evidence type="ECO:0000313" key="4">
    <source>
        <dbReference type="Proteomes" id="UP000236214"/>
    </source>
</evidence>
<dbReference type="Pfam" id="PF01321">
    <property type="entry name" value="Creatinase_N"/>
    <property type="match status" value="1"/>
</dbReference>
<dbReference type="CDD" id="cd01092">
    <property type="entry name" value="APP-like"/>
    <property type="match status" value="1"/>
</dbReference>
<name>A0A2H6CQV3_TETHA</name>
<dbReference type="Proteomes" id="UP000236214">
    <property type="component" value="Unassembled WGS sequence"/>
</dbReference>
<protein>
    <recommendedName>
        <fullName evidence="5">Aminopeptidase P family protein</fullName>
    </recommendedName>
</protein>
<dbReference type="InterPro" id="IPR036005">
    <property type="entry name" value="Creatinase/aminopeptidase-like"/>
</dbReference>
<organism evidence="3 4">
    <name type="scientific">Tetragenococcus halophilus subsp. halophilus</name>
    <dbReference type="NCBI Taxonomy" id="1513897"/>
    <lineage>
        <taxon>Bacteria</taxon>
        <taxon>Bacillati</taxon>
        <taxon>Bacillota</taxon>
        <taxon>Bacilli</taxon>
        <taxon>Lactobacillales</taxon>
        <taxon>Enterococcaceae</taxon>
        <taxon>Tetragenococcus</taxon>
    </lineage>
</organism>
<dbReference type="InterPro" id="IPR000994">
    <property type="entry name" value="Pept_M24"/>
</dbReference>
<dbReference type="EMBL" id="BDEC01000006">
    <property type="protein sequence ID" value="GBD67375.1"/>
    <property type="molecule type" value="Genomic_DNA"/>
</dbReference>
<reference evidence="3 4" key="1">
    <citation type="submission" date="2016-05" db="EMBL/GenBank/DDBJ databases">
        <title>Whole genome sequencing of Tetragenococcus halophilus subsp. halophilus NISL 7118.</title>
        <authorList>
            <person name="Shiwa Y."/>
            <person name="Nishimura I."/>
            <person name="Yoshikawa H."/>
            <person name="Koyama Y."/>
            <person name="Oguma T."/>
        </authorList>
    </citation>
    <scope>NUCLEOTIDE SEQUENCE [LARGE SCALE GENOMIC DNA]</scope>
    <source>
        <strain evidence="3 4">NISL 7118</strain>
    </source>
</reference>
<dbReference type="AlphaFoldDB" id="A0A2H6CQV3"/>
<dbReference type="InterPro" id="IPR050659">
    <property type="entry name" value="Peptidase_M24B"/>
</dbReference>
<gene>
    <name evidence="3" type="ORF">TEHN7118_0181</name>
</gene>
<feature type="domain" description="Creatinase N-terminal" evidence="2">
    <location>
        <begin position="13"/>
        <end position="121"/>
    </location>
</feature>
<sequence length="354" mass="40283">MNKMLDTFKFFPGLDALLLTSKANKFYFGGRYSDRGYVLLLKYQREPIYFVDYRSASDIGDEYQKIVLQKDDNPVDVVIKYIKTTNIKYLGLEGDHLSYNQFINFQEHLKSLQIESVDADILRYIKSDEEIETIRKACQIADESYLSFLKKIKIGMTENEAAMILVQEMKTRGARKESFETIVASGKHSASPHAKTSDKVIEYGDFVTVDFGARFQNYCSDTTRTFVMGEVLDERMRDIYHIVLKAFMNAAKTVQPGVSMEAIDTAARDTIIQAGYRQNFVHHLGHSLGIECHESPRLAQGDKSIIQKNMVFTNEPGVYIEGLGGVRIEDTFYVNETGLQSLNTTPKELMIVEA</sequence>
<dbReference type="RefSeq" id="WP_103103275.1">
    <property type="nucleotide sequence ID" value="NZ_BDEC01000006.1"/>
</dbReference>
<dbReference type="Pfam" id="PF00557">
    <property type="entry name" value="Peptidase_M24"/>
    <property type="match status" value="1"/>
</dbReference>
<dbReference type="Gene3D" id="3.90.230.10">
    <property type="entry name" value="Creatinase/methionine aminopeptidase superfamily"/>
    <property type="match status" value="1"/>
</dbReference>
<evidence type="ECO:0000313" key="3">
    <source>
        <dbReference type="EMBL" id="GBD67375.1"/>
    </source>
</evidence>
<dbReference type="SUPFAM" id="SSF55920">
    <property type="entry name" value="Creatinase/aminopeptidase"/>
    <property type="match status" value="1"/>
</dbReference>
<dbReference type="PANTHER" id="PTHR46112">
    <property type="entry name" value="AMINOPEPTIDASE"/>
    <property type="match status" value="1"/>
</dbReference>
<feature type="domain" description="Peptidase M24" evidence="1">
    <location>
        <begin position="132"/>
        <end position="336"/>
    </location>
</feature>
<evidence type="ECO:0008006" key="5">
    <source>
        <dbReference type="Google" id="ProtNLM"/>
    </source>
</evidence>